<dbReference type="GO" id="GO:0030515">
    <property type="term" value="F:snoRNA binding"/>
    <property type="evidence" value="ECO:0007669"/>
    <property type="project" value="InterPro"/>
</dbReference>
<dbReference type="Pfam" id="PF08297">
    <property type="entry name" value="U3_snoRNA_assoc"/>
    <property type="match status" value="1"/>
</dbReference>
<dbReference type="InterPro" id="IPR013268">
    <property type="entry name" value="UTP16"/>
</dbReference>
<dbReference type="GeneID" id="54462073"/>
<feature type="compositionally biased region" description="Basic and acidic residues" evidence="1">
    <location>
        <begin position="126"/>
        <end position="138"/>
    </location>
</feature>
<feature type="compositionally biased region" description="Basic and acidic residues" evidence="1">
    <location>
        <begin position="352"/>
        <end position="378"/>
    </location>
</feature>
<proteinExistence type="predicted"/>
<evidence type="ECO:0000256" key="1">
    <source>
        <dbReference type="SAM" id="MobiDB-lite"/>
    </source>
</evidence>
<reference evidence="4" key="3">
    <citation type="submission" date="2025-04" db="UniProtKB">
        <authorList>
            <consortium name="RefSeq"/>
        </authorList>
    </citation>
    <scope>IDENTIFICATION</scope>
    <source>
        <strain evidence="4">CBS 304.34</strain>
    </source>
</reference>
<feature type="region of interest" description="Disordered" evidence="1">
    <location>
        <begin position="8"/>
        <end position="88"/>
    </location>
</feature>
<feature type="compositionally biased region" description="Basic and acidic residues" evidence="1">
    <location>
        <begin position="243"/>
        <end position="255"/>
    </location>
</feature>
<gene>
    <name evidence="2 4" type="ORF">BDZ99DRAFT_468140</name>
</gene>
<sequence>MFSQIYSRARSLLSRTPSEQDTSTIQSLQTDPYTGPHGAMVATRRPAVDSGNAKARSKRTLDDSSSPVSDAKRKRPAVDHADGGSNSSETLLDTIVVHVREERDAEGNVLDLREQLLKAAQGDETSAERLVLRSHRELSEEDVEGVESTKESSSRHTKSSVPISPSSRSTASASRPTRVSPSPRTQRPVQDSETSEQRLSKTTPSASQDFISTTPVGSQQAGTPSRQSKVQNRQASSSQLAVDKSRPREKGRKSIDSTTDEAIDTTSDPLKFTSAASTTRKHIRFGSEEPEVPLDTSPPLATIESHTAPADEDLSSDDDEAPETITHASAIQQTKASAAEASKAIGEAVAASERKRQERAERRAEEQKQKQRRQEKSAKKAQKKASKLARLDTELPDLLPESLLAAAPEKRPLTPPPEFIDTSVEDRKVEQQKRHIKFLEQADRYVKDVKRGPIRMRVLAKPNELLTPKVNLGSRGLREHWLRGREKGKGKGADKKSTRKPQKPKAMERKSFGGSFLRKKAEF</sequence>
<feature type="region of interest" description="Disordered" evidence="1">
    <location>
        <begin position="121"/>
        <end position="427"/>
    </location>
</feature>
<reference evidence="2 4" key="1">
    <citation type="journal article" date="2020" name="Stud. Mycol.">
        <title>101 Dothideomycetes genomes: a test case for predicting lifestyles and emergence of pathogens.</title>
        <authorList>
            <person name="Haridas S."/>
            <person name="Albert R."/>
            <person name="Binder M."/>
            <person name="Bloem J."/>
            <person name="Labutti K."/>
            <person name="Salamov A."/>
            <person name="Andreopoulos B."/>
            <person name="Baker S."/>
            <person name="Barry K."/>
            <person name="Bills G."/>
            <person name="Bluhm B."/>
            <person name="Cannon C."/>
            <person name="Castanera R."/>
            <person name="Culley D."/>
            <person name="Daum C."/>
            <person name="Ezra D."/>
            <person name="Gonzalez J."/>
            <person name="Henrissat B."/>
            <person name="Kuo A."/>
            <person name="Liang C."/>
            <person name="Lipzen A."/>
            <person name="Lutzoni F."/>
            <person name="Magnuson J."/>
            <person name="Mondo S."/>
            <person name="Nolan M."/>
            <person name="Ohm R."/>
            <person name="Pangilinan J."/>
            <person name="Park H.-J."/>
            <person name="Ramirez L."/>
            <person name="Alfaro M."/>
            <person name="Sun H."/>
            <person name="Tritt A."/>
            <person name="Yoshinaga Y."/>
            <person name="Zwiers L.-H."/>
            <person name="Turgeon B."/>
            <person name="Goodwin S."/>
            <person name="Spatafora J."/>
            <person name="Crous P."/>
            <person name="Grigoriev I."/>
        </authorList>
    </citation>
    <scope>NUCLEOTIDE SEQUENCE</scope>
    <source>
        <strain evidence="2 4">CBS 304.34</strain>
    </source>
</reference>
<feature type="compositionally biased region" description="Polar residues" evidence="1">
    <location>
        <begin position="182"/>
        <end position="192"/>
    </location>
</feature>
<organism evidence="2">
    <name type="scientific">Mytilinidion resinicola</name>
    <dbReference type="NCBI Taxonomy" id="574789"/>
    <lineage>
        <taxon>Eukaryota</taxon>
        <taxon>Fungi</taxon>
        <taxon>Dikarya</taxon>
        <taxon>Ascomycota</taxon>
        <taxon>Pezizomycotina</taxon>
        <taxon>Dothideomycetes</taxon>
        <taxon>Pleosporomycetidae</taxon>
        <taxon>Mytilinidiales</taxon>
        <taxon>Mytilinidiaceae</taxon>
        <taxon>Mytilinidion</taxon>
    </lineage>
</organism>
<feature type="compositionally biased region" description="Low complexity" evidence="1">
    <location>
        <begin position="396"/>
        <end position="407"/>
    </location>
</feature>
<evidence type="ECO:0000313" key="4">
    <source>
        <dbReference type="RefSeq" id="XP_033570575.1"/>
    </source>
</evidence>
<feature type="region of interest" description="Disordered" evidence="1">
    <location>
        <begin position="479"/>
        <end position="523"/>
    </location>
</feature>
<feature type="compositionally biased region" description="Polar residues" evidence="1">
    <location>
        <begin position="13"/>
        <end position="32"/>
    </location>
</feature>
<name>A0A6A6Y446_9PEZI</name>
<protein>
    <submittedName>
        <fullName evidence="2 4">Uncharacterized protein</fullName>
    </submittedName>
</protein>
<feature type="compositionally biased region" description="Polar residues" evidence="1">
    <location>
        <begin position="200"/>
        <end position="240"/>
    </location>
</feature>
<dbReference type="OrthoDB" id="5423707at2759"/>
<accession>A0A6A6Y446</accession>
<evidence type="ECO:0000313" key="3">
    <source>
        <dbReference type="Proteomes" id="UP000504636"/>
    </source>
</evidence>
<dbReference type="RefSeq" id="XP_033570575.1">
    <property type="nucleotide sequence ID" value="XM_033721180.1"/>
</dbReference>
<dbReference type="AlphaFoldDB" id="A0A6A6Y446"/>
<dbReference type="GO" id="GO:0006364">
    <property type="term" value="P:rRNA processing"/>
    <property type="evidence" value="ECO:0007669"/>
    <property type="project" value="InterPro"/>
</dbReference>
<evidence type="ECO:0000313" key="2">
    <source>
        <dbReference type="EMBL" id="KAF2803611.1"/>
    </source>
</evidence>
<dbReference type="Proteomes" id="UP000504636">
    <property type="component" value="Unplaced"/>
</dbReference>
<feature type="compositionally biased region" description="Acidic residues" evidence="1">
    <location>
        <begin position="310"/>
        <end position="322"/>
    </location>
</feature>
<feature type="compositionally biased region" description="Polar residues" evidence="1">
    <location>
        <begin position="264"/>
        <end position="278"/>
    </location>
</feature>
<feature type="compositionally biased region" description="Basic and acidic residues" evidence="1">
    <location>
        <begin position="479"/>
        <end position="496"/>
    </location>
</feature>
<feature type="compositionally biased region" description="Low complexity" evidence="1">
    <location>
        <begin position="159"/>
        <end position="180"/>
    </location>
</feature>
<keyword evidence="3" id="KW-1185">Reference proteome</keyword>
<reference evidence="4" key="2">
    <citation type="submission" date="2020-04" db="EMBL/GenBank/DDBJ databases">
        <authorList>
            <consortium name="NCBI Genome Project"/>
        </authorList>
    </citation>
    <scope>NUCLEOTIDE SEQUENCE</scope>
    <source>
        <strain evidence="4">CBS 304.34</strain>
    </source>
</reference>
<feature type="compositionally biased region" description="Polar residues" evidence="1">
    <location>
        <begin position="326"/>
        <end position="336"/>
    </location>
</feature>
<dbReference type="EMBL" id="MU003717">
    <property type="protein sequence ID" value="KAF2803611.1"/>
    <property type="molecule type" value="Genomic_DNA"/>
</dbReference>